<dbReference type="RefSeq" id="WP_266260989.1">
    <property type="nucleotide sequence ID" value="NZ_JAMXWF010000038.1"/>
</dbReference>
<dbReference type="PROSITE" id="PS51257">
    <property type="entry name" value="PROKAR_LIPOPROTEIN"/>
    <property type="match status" value="1"/>
</dbReference>
<evidence type="ECO:0000313" key="1">
    <source>
        <dbReference type="EMBL" id="MCX4150265.1"/>
    </source>
</evidence>
<protein>
    <recommendedName>
        <fullName evidence="3">Lipoprotein</fullName>
    </recommendedName>
</protein>
<organism evidence="1 2">
    <name type="scientific">Paraburkholderia madseniana</name>
    <dbReference type="NCBI Taxonomy" id="2599607"/>
    <lineage>
        <taxon>Bacteria</taxon>
        <taxon>Pseudomonadati</taxon>
        <taxon>Pseudomonadota</taxon>
        <taxon>Betaproteobacteria</taxon>
        <taxon>Burkholderiales</taxon>
        <taxon>Burkholderiaceae</taxon>
        <taxon>Paraburkholderia</taxon>
    </lineage>
</organism>
<gene>
    <name evidence="1" type="ORF">OSB80_33725</name>
</gene>
<dbReference type="EMBL" id="JAPKHW010000038">
    <property type="protein sequence ID" value="MCX4150265.1"/>
    <property type="molecule type" value="Genomic_DNA"/>
</dbReference>
<evidence type="ECO:0000313" key="2">
    <source>
        <dbReference type="Proteomes" id="UP001209412"/>
    </source>
</evidence>
<reference evidence="1 2" key="1">
    <citation type="submission" date="2022-11" db="EMBL/GenBank/DDBJ databases">
        <title>PHB producers.</title>
        <authorList>
            <person name="Besaury L."/>
        </authorList>
    </citation>
    <scope>NUCLEOTIDE SEQUENCE [LARGE SCALE GENOMIC DNA]</scope>
    <source>
        <strain evidence="1 2">SEWS6</strain>
    </source>
</reference>
<comment type="caution">
    <text evidence="1">The sequence shown here is derived from an EMBL/GenBank/DDBJ whole genome shotgun (WGS) entry which is preliminary data.</text>
</comment>
<dbReference type="Proteomes" id="UP001209412">
    <property type="component" value="Unassembled WGS sequence"/>
</dbReference>
<proteinExistence type="predicted"/>
<name>A0ABT3UNB9_9BURK</name>
<accession>A0ABT3UNB9</accession>
<keyword evidence="2" id="KW-1185">Reference proteome</keyword>
<sequence length="42" mass="4749">MKRIFALVLLAVTLGSALGGCIIVPEGGYHDHEHYYHDHDHY</sequence>
<evidence type="ECO:0008006" key="3">
    <source>
        <dbReference type="Google" id="ProtNLM"/>
    </source>
</evidence>